<organism evidence="2 3">
    <name type="scientific">Carex littledalei</name>
    <dbReference type="NCBI Taxonomy" id="544730"/>
    <lineage>
        <taxon>Eukaryota</taxon>
        <taxon>Viridiplantae</taxon>
        <taxon>Streptophyta</taxon>
        <taxon>Embryophyta</taxon>
        <taxon>Tracheophyta</taxon>
        <taxon>Spermatophyta</taxon>
        <taxon>Magnoliopsida</taxon>
        <taxon>Liliopsida</taxon>
        <taxon>Poales</taxon>
        <taxon>Cyperaceae</taxon>
        <taxon>Cyperoideae</taxon>
        <taxon>Cariceae</taxon>
        <taxon>Carex</taxon>
        <taxon>Carex subgen. Euthyceras</taxon>
    </lineage>
</organism>
<dbReference type="EMBL" id="SWLB01000024">
    <property type="protein sequence ID" value="KAF3323103.1"/>
    <property type="molecule type" value="Genomic_DNA"/>
</dbReference>
<reference evidence="2" key="1">
    <citation type="submission" date="2020-01" db="EMBL/GenBank/DDBJ databases">
        <title>Genome sequence of Kobresia littledalei, the first chromosome-level genome in the family Cyperaceae.</title>
        <authorList>
            <person name="Qu G."/>
        </authorList>
    </citation>
    <scope>NUCLEOTIDE SEQUENCE</scope>
    <source>
        <strain evidence="2">C.B.Clarke</strain>
        <tissue evidence="2">Leaf</tissue>
    </source>
</reference>
<dbReference type="SUPFAM" id="SSF81383">
    <property type="entry name" value="F-box domain"/>
    <property type="match status" value="1"/>
</dbReference>
<evidence type="ECO:0000259" key="1">
    <source>
        <dbReference type="Pfam" id="PF03478"/>
    </source>
</evidence>
<comment type="caution">
    <text evidence="2">The sequence shown here is derived from an EMBL/GenBank/DDBJ whole genome shotgun (WGS) entry which is preliminary data.</text>
</comment>
<dbReference type="OrthoDB" id="694183at2759"/>
<evidence type="ECO:0000313" key="3">
    <source>
        <dbReference type="Proteomes" id="UP000623129"/>
    </source>
</evidence>
<feature type="domain" description="KIB1-4 beta-propeller" evidence="1">
    <location>
        <begin position="67"/>
        <end position="316"/>
    </location>
</feature>
<dbReference type="Proteomes" id="UP000623129">
    <property type="component" value="Unassembled WGS sequence"/>
</dbReference>
<dbReference type="InterPro" id="IPR036047">
    <property type="entry name" value="F-box-like_dom_sf"/>
</dbReference>
<protein>
    <recommendedName>
        <fullName evidence="1">KIB1-4 beta-propeller domain-containing protein</fullName>
    </recommendedName>
</protein>
<gene>
    <name evidence="2" type="ORF">FCM35_KLT13092</name>
</gene>
<proteinExistence type="predicted"/>
<evidence type="ECO:0000313" key="2">
    <source>
        <dbReference type="EMBL" id="KAF3323103.1"/>
    </source>
</evidence>
<dbReference type="CDD" id="cd09917">
    <property type="entry name" value="F-box_SF"/>
    <property type="match status" value="1"/>
</dbReference>
<dbReference type="AlphaFoldDB" id="A0A833QG42"/>
<dbReference type="Pfam" id="PF03478">
    <property type="entry name" value="Beta-prop_KIB1-4"/>
    <property type="match status" value="1"/>
</dbReference>
<keyword evidence="3" id="KW-1185">Reference proteome</keyword>
<name>A0A833QG42_9POAL</name>
<dbReference type="PANTHER" id="PTHR33110">
    <property type="entry name" value="F-BOX/KELCH-REPEAT PROTEIN-RELATED"/>
    <property type="match status" value="1"/>
</dbReference>
<accession>A0A833QG42</accession>
<dbReference type="InterPro" id="IPR005174">
    <property type="entry name" value="KIB1-4_b-propeller"/>
</dbReference>
<sequence>MEKPNRDWCDLPPEILHLICKKLPDIYDFVVFHAICKAWRACECNPPLQLPWILEYRIYPDDPALRFYSLSSGKILTITCIRSRKKCFIGPSYHYLVAYRHTKVGFLWSLLNPLTSDEIHLPQLEENKLYWVEWIGPDPTGSGKHIAVFSMCSMYGAPHPYSDTMILCRLEDQETSQFRLQGMNGNGSLCYNGGFFFVDRLTGVTKVTDITTQKLVYELPPIDPDHNNWKFWLVESGGEVLLLHKMCGLDQLHFDIYRLDPGSGKGSASWVEVSGIGEQVLFVDEHRGSSFCAGDYKGLGENCIYYLEDDLLYKYDIKDGITESLYCPFVGRDKTWFTPCSYY</sequence>